<proteinExistence type="predicted"/>
<dbReference type="EMBL" id="QRUB01000019">
    <property type="protein sequence ID" value="RGR26444.1"/>
    <property type="molecule type" value="Genomic_DNA"/>
</dbReference>
<dbReference type="Proteomes" id="UP000284161">
    <property type="component" value="Unassembled WGS sequence"/>
</dbReference>
<dbReference type="AlphaFoldDB" id="A0A412E1F1"/>
<sequence length="101" mass="11574">MTYEEKKSIIRQLVEIMNMDKNNALSKVSYLTKVKMQFGFTKADFDAALQMDGVTSYRKLKSMNQVDRLQFLYMACEMVEAGGTPTPQVTKYLMALQQELG</sequence>
<evidence type="ECO:0000313" key="1">
    <source>
        <dbReference type="EMBL" id="RGR26444.1"/>
    </source>
</evidence>
<gene>
    <name evidence="1" type="ORF">DWY58_14555</name>
</gene>
<accession>A0A412E1F1</accession>
<reference evidence="1 2" key="1">
    <citation type="submission" date="2018-08" db="EMBL/GenBank/DDBJ databases">
        <title>A genome reference for cultivated species of the human gut microbiota.</title>
        <authorList>
            <person name="Zou Y."/>
            <person name="Xue W."/>
            <person name="Luo G."/>
        </authorList>
    </citation>
    <scope>NUCLEOTIDE SEQUENCE [LARGE SCALE GENOMIC DNA]</scope>
    <source>
        <strain evidence="1 2">AF25-6</strain>
    </source>
</reference>
<comment type="caution">
    <text evidence="1">The sequence shown here is derived from an EMBL/GenBank/DDBJ whole genome shotgun (WGS) entry which is preliminary data.</text>
</comment>
<dbReference type="Gene3D" id="1.10.3680.10">
    <property type="entry name" value="TerB-like"/>
    <property type="match status" value="1"/>
</dbReference>
<organism evidence="1 2">
    <name type="scientific">Bacteroides stercoris</name>
    <dbReference type="NCBI Taxonomy" id="46506"/>
    <lineage>
        <taxon>Bacteria</taxon>
        <taxon>Pseudomonadati</taxon>
        <taxon>Bacteroidota</taxon>
        <taxon>Bacteroidia</taxon>
        <taxon>Bacteroidales</taxon>
        <taxon>Bacteroidaceae</taxon>
        <taxon>Bacteroides</taxon>
    </lineage>
</organism>
<dbReference type="InterPro" id="IPR029024">
    <property type="entry name" value="TerB-like"/>
</dbReference>
<protein>
    <submittedName>
        <fullName evidence="1">Uncharacterized protein</fullName>
    </submittedName>
</protein>
<evidence type="ECO:0000313" key="2">
    <source>
        <dbReference type="Proteomes" id="UP000284161"/>
    </source>
</evidence>
<name>A0A412E1F1_BACSE</name>
<dbReference type="RefSeq" id="WP_117917746.1">
    <property type="nucleotide sequence ID" value="NZ_QRUB01000019.1"/>
</dbReference>